<organism evidence="1 2">
    <name type="scientific">Coniosporium uncinatum</name>
    <dbReference type="NCBI Taxonomy" id="93489"/>
    <lineage>
        <taxon>Eukaryota</taxon>
        <taxon>Fungi</taxon>
        <taxon>Dikarya</taxon>
        <taxon>Ascomycota</taxon>
        <taxon>Pezizomycotina</taxon>
        <taxon>Dothideomycetes</taxon>
        <taxon>Dothideomycetes incertae sedis</taxon>
        <taxon>Coniosporium</taxon>
    </lineage>
</organism>
<accession>A0ACC3DW24</accession>
<name>A0ACC3DW24_9PEZI</name>
<dbReference type="Proteomes" id="UP001186974">
    <property type="component" value="Unassembled WGS sequence"/>
</dbReference>
<protein>
    <submittedName>
        <fullName evidence="1">Uncharacterized protein</fullName>
    </submittedName>
</protein>
<comment type="caution">
    <text evidence="1">The sequence shown here is derived from an EMBL/GenBank/DDBJ whole genome shotgun (WGS) entry which is preliminary data.</text>
</comment>
<reference evidence="1" key="1">
    <citation type="submission" date="2024-09" db="EMBL/GenBank/DDBJ databases">
        <title>Black Yeasts Isolated from many extreme environments.</title>
        <authorList>
            <person name="Coleine C."/>
            <person name="Stajich J.E."/>
            <person name="Selbmann L."/>
        </authorList>
    </citation>
    <scope>NUCLEOTIDE SEQUENCE</scope>
    <source>
        <strain evidence="1">CCFEE 5737</strain>
    </source>
</reference>
<sequence length="55" mass="6064">GICGSCYMRRGGRVRCLTRGGGLGIWRRRIWLVGRGGSKARVGIFGWRGILGRES</sequence>
<evidence type="ECO:0000313" key="2">
    <source>
        <dbReference type="Proteomes" id="UP001186974"/>
    </source>
</evidence>
<keyword evidence="2" id="KW-1185">Reference proteome</keyword>
<dbReference type="EMBL" id="JAWDJW010000431">
    <property type="protein sequence ID" value="KAK3080721.1"/>
    <property type="molecule type" value="Genomic_DNA"/>
</dbReference>
<evidence type="ECO:0000313" key="1">
    <source>
        <dbReference type="EMBL" id="KAK3080721.1"/>
    </source>
</evidence>
<feature type="non-terminal residue" evidence="1">
    <location>
        <position position="55"/>
    </location>
</feature>
<feature type="non-terminal residue" evidence="1">
    <location>
        <position position="1"/>
    </location>
</feature>
<proteinExistence type="predicted"/>
<gene>
    <name evidence="1" type="ORF">LTS18_013785</name>
</gene>